<dbReference type="InterPro" id="IPR046349">
    <property type="entry name" value="C1-like_sf"/>
</dbReference>
<dbReference type="PROSITE" id="PS51285">
    <property type="entry name" value="AGC_KINASE_CTER"/>
    <property type="match status" value="1"/>
</dbReference>
<dbReference type="Gene3D" id="3.30.200.20">
    <property type="entry name" value="Phosphorylase Kinase, domain 1"/>
    <property type="match status" value="2"/>
</dbReference>
<dbReference type="Gene3D" id="3.30.60.20">
    <property type="match status" value="2"/>
</dbReference>
<keyword evidence="4" id="KW-0597">Phosphoprotein</keyword>
<evidence type="ECO:0000256" key="4">
    <source>
        <dbReference type="ARBA" id="ARBA00022553"/>
    </source>
</evidence>
<dbReference type="InterPro" id="IPR002219">
    <property type="entry name" value="PKC_DAG/PE"/>
</dbReference>
<dbReference type="FunFam" id="1.10.510.10:FF:000210">
    <property type="entry name" value="Non-specific serine/threonine protein kinase"/>
    <property type="match status" value="1"/>
</dbReference>
<keyword evidence="7 12" id="KW-0547">Nucleotide-binding</keyword>
<dbReference type="GO" id="GO:0008270">
    <property type="term" value="F:zinc ion binding"/>
    <property type="evidence" value="ECO:0007669"/>
    <property type="project" value="UniProtKB-KW"/>
</dbReference>
<dbReference type="Pfam" id="PF02185">
    <property type="entry name" value="HR1"/>
    <property type="match status" value="1"/>
</dbReference>
<feature type="binding site" evidence="12">
    <location>
        <position position="905"/>
    </location>
    <ligand>
        <name>ATP</name>
        <dbReference type="ChEBI" id="CHEBI:30616"/>
    </ligand>
</feature>
<keyword evidence="5" id="KW-0808">Transferase</keyword>
<dbReference type="STRING" id="403673.A0A177WPI1"/>
<dbReference type="InterPro" id="IPR017441">
    <property type="entry name" value="Protein_kinase_ATP_BS"/>
</dbReference>
<dbReference type="SUPFAM" id="SSF46585">
    <property type="entry name" value="HR1 repeat"/>
    <property type="match status" value="1"/>
</dbReference>
<evidence type="ECO:0000256" key="9">
    <source>
        <dbReference type="ARBA" id="ARBA00022777"/>
    </source>
</evidence>
<dbReference type="CDD" id="cd20822">
    <property type="entry name" value="C1_ScPKC1-like_rpt1"/>
    <property type="match status" value="1"/>
</dbReference>
<dbReference type="VEuPathDB" id="FungiDB:BDEG_25263"/>
<dbReference type="InterPro" id="IPR011009">
    <property type="entry name" value="Kinase-like_dom_sf"/>
</dbReference>
<dbReference type="SMART" id="SM00133">
    <property type="entry name" value="S_TK_X"/>
    <property type="match status" value="1"/>
</dbReference>
<evidence type="ECO:0000313" key="17">
    <source>
        <dbReference type="EMBL" id="OAJ41706.1"/>
    </source>
</evidence>
<name>A0A177WPI1_BATDL</name>
<dbReference type="AlphaFoldDB" id="A0A177WPI1"/>
<evidence type="ECO:0000256" key="1">
    <source>
        <dbReference type="ARBA" id="ARBA00005490"/>
    </source>
</evidence>
<dbReference type="Pfam" id="PF00069">
    <property type="entry name" value="Pkinase"/>
    <property type="match status" value="1"/>
</dbReference>
<keyword evidence="10" id="KW-0862">Zinc</keyword>
<gene>
    <name evidence="17" type="ORF">BDEG_25263</name>
</gene>
<keyword evidence="3" id="KW-0723">Serine/threonine-protein kinase</keyword>
<evidence type="ECO:0000313" key="18">
    <source>
        <dbReference type="Proteomes" id="UP000077115"/>
    </source>
</evidence>
<dbReference type="FunFam" id="3.30.60.20:FF:000064">
    <property type="entry name" value="Protein kinase C"/>
    <property type="match status" value="1"/>
</dbReference>
<reference evidence="17 18" key="2">
    <citation type="submission" date="2016-05" db="EMBL/GenBank/DDBJ databases">
        <title>Lineage-specific infection strategies underlie the spectrum of fungal disease in amphibians.</title>
        <authorList>
            <person name="Cuomo C.A."/>
            <person name="Farrer R.A."/>
            <person name="James T."/>
            <person name="Longcore J."/>
            <person name="Birren B."/>
        </authorList>
    </citation>
    <scope>NUCLEOTIDE SEQUENCE [LARGE SCALE GENOMIC DNA]</scope>
    <source>
        <strain evidence="17 18">JEL423</strain>
    </source>
</reference>
<dbReference type="OrthoDB" id="63267at2759"/>
<protein>
    <recommendedName>
        <fullName evidence="2">protein kinase C</fullName>
        <ecNumber evidence="2">2.7.11.13</ecNumber>
    </recommendedName>
</protein>
<feature type="domain" description="Phorbol-ester/DAG-type" evidence="15">
    <location>
        <begin position="539"/>
        <end position="587"/>
    </location>
</feature>
<dbReference type="PANTHER" id="PTHR24351">
    <property type="entry name" value="RIBOSOMAL PROTEIN S6 KINASE"/>
    <property type="match status" value="1"/>
</dbReference>
<evidence type="ECO:0000256" key="10">
    <source>
        <dbReference type="ARBA" id="ARBA00022833"/>
    </source>
</evidence>
<dbReference type="SUPFAM" id="SSF57889">
    <property type="entry name" value="Cysteine-rich domain"/>
    <property type="match status" value="2"/>
</dbReference>
<dbReference type="InterPro" id="IPR017892">
    <property type="entry name" value="Pkinase_C"/>
</dbReference>
<dbReference type="Pfam" id="PF00433">
    <property type="entry name" value="Pkinase_C"/>
    <property type="match status" value="1"/>
</dbReference>
<evidence type="ECO:0000256" key="12">
    <source>
        <dbReference type="PROSITE-ProRule" id="PRU10141"/>
    </source>
</evidence>
<dbReference type="SMART" id="SM00742">
    <property type="entry name" value="Hr1"/>
    <property type="match status" value="2"/>
</dbReference>
<reference evidence="17 18" key="1">
    <citation type="submission" date="2006-10" db="EMBL/GenBank/DDBJ databases">
        <title>The Genome Sequence of Batrachochytrium dendrobatidis JEL423.</title>
        <authorList>
            <consortium name="The Broad Institute Genome Sequencing Platform"/>
            <person name="Birren B."/>
            <person name="Lander E."/>
            <person name="Galagan J."/>
            <person name="Cuomo C."/>
            <person name="Devon K."/>
            <person name="Jaffe D."/>
            <person name="Butler J."/>
            <person name="Alvarez P."/>
            <person name="Gnerre S."/>
            <person name="Grabherr M."/>
            <person name="Kleber M."/>
            <person name="Mauceli E."/>
            <person name="Brockman W."/>
            <person name="Young S."/>
            <person name="LaButti K."/>
            <person name="Sykes S."/>
            <person name="DeCaprio D."/>
            <person name="Crawford M."/>
            <person name="Koehrsen M."/>
            <person name="Engels R."/>
            <person name="Montgomery P."/>
            <person name="Pearson M."/>
            <person name="Howarth C."/>
            <person name="Larson L."/>
            <person name="White J."/>
            <person name="O'Leary S."/>
            <person name="Kodira C."/>
            <person name="Zeng Q."/>
            <person name="Yandava C."/>
            <person name="Alvarado L."/>
            <person name="Longcore J."/>
            <person name="James T."/>
        </authorList>
    </citation>
    <scope>NUCLEOTIDE SEQUENCE [LARGE SCALE GENOMIC DNA]</scope>
    <source>
        <strain evidence="17 18">JEL423</strain>
    </source>
</reference>
<dbReference type="PROSITE" id="PS50011">
    <property type="entry name" value="PROTEIN_KINASE_DOM"/>
    <property type="match status" value="1"/>
</dbReference>
<sequence>MSAHTIDSRISSLRSKIEVERKCIDGAKNMFTQLKDPNAIQQCKLNHFESQKRLDFLCVEMLKLQQRRFQVTGIPVEEEFLDSTMSLDKSVPGRPATMFQSASAYSLDHNNSTGNIDIVGQIPVGSASTSQLQNMRPQSQFIPSAMGSTHSISSIDHEQQLHQQPSGSMWRSASALSQNSISLPRRSAHNMFGSILTTMGIRKPIAENSNFGTHLSHTSLSDLTCITEGLLSVGPIKPATTNFGYLRTNSTITSDKVKFKLDYVQHRLDVEHNIRQATGKMIQSHAHDLNGVDSDHPTYTESVSSMNSKARSELEDTFQAANARIAIFNKAILRYQGLNVDGDNIGTNTADKNSTGALKTSNPDLSLPKVNRKILPGKITIIPIETSGLPGKKAFNTDIYLEVRVDGLQKAKTKTTRGKWTDELRVSFDKDAYIELAVCEKNDTLLTVLGFMVSDFLDELSSQEETVISSPKSDGYLNLNAPVPVNHKMTEGIEELLDMEPMGQIWVKLKYGLPDISKKRSITGIQRRGNVKKVVHKQGHKFALVRVYQVLKCASCGDFLMSGRGYQCQTCNFTCHKKCHENVVIDCISQASDEKKNDMDSGISHLVKHRIPHRFEPTSSISVNWCCHCGLMLPIGKKQFLKCSECSSACHKECMALVPSHCGLPLQMMNQLRSIENIERTKRSTLKQAPPKQLIQSKSENDGMGIPLSTSAFSLNDSRPLNQFQKSPSLPNSQLLLPTPTNNFSQLSIDQYAVSPPLPSVPERPPTTDLVKPVTLATEVVLPPAISTPPSTSAFIAAQPLNDQVSTVAAPSPAVLQQERNSIIPDVVPSMKKMLPKDLVIPPHHKQAVDSNVAKPRMDSVMPFRNGLRGVGLDDFNFLAVLGKGNFGKVMLAEEKFTKKHYAIKVLKKEFIIENDEVEDNILLTPAGHIKIADYGLCKENMPQGVTTGTFCGTPEFMAPEILSEKPYTRAVDWWAFGVLIYEMMLGQSPFKGEDEEEIFEAIMHSEINYPSHLARDAVSLLQKLLTKDPSKRLGSGKNDALDIKQHSFFAGVDWESLKHLEIPPPFIPTVKSSTDVSNFDEEFTREMPILTPCTSILSISNQEEFRGFTHISDWAQEIRRKYVENLTGQQ</sequence>
<evidence type="ECO:0000256" key="13">
    <source>
        <dbReference type="SAM" id="MobiDB-lite"/>
    </source>
</evidence>
<evidence type="ECO:0000256" key="3">
    <source>
        <dbReference type="ARBA" id="ARBA00022527"/>
    </source>
</evidence>
<dbReference type="Gene3D" id="1.10.510.10">
    <property type="entry name" value="Transferase(Phosphotransferase) domain 1"/>
    <property type="match status" value="1"/>
</dbReference>
<dbReference type="InterPro" id="IPR036274">
    <property type="entry name" value="HR1_rpt_sf"/>
</dbReference>
<evidence type="ECO:0000259" key="16">
    <source>
        <dbReference type="PROSITE" id="PS51285"/>
    </source>
</evidence>
<dbReference type="SMART" id="SM00109">
    <property type="entry name" value="C1"/>
    <property type="match status" value="2"/>
</dbReference>
<dbReference type="GO" id="GO:0004697">
    <property type="term" value="F:diacylglycerol-dependent serine/threonine kinase activity"/>
    <property type="evidence" value="ECO:0007669"/>
    <property type="project" value="UniProtKB-EC"/>
</dbReference>
<organism evidence="17 18">
    <name type="scientific">Batrachochytrium dendrobatidis (strain JEL423)</name>
    <dbReference type="NCBI Taxonomy" id="403673"/>
    <lineage>
        <taxon>Eukaryota</taxon>
        <taxon>Fungi</taxon>
        <taxon>Fungi incertae sedis</taxon>
        <taxon>Chytridiomycota</taxon>
        <taxon>Chytridiomycota incertae sedis</taxon>
        <taxon>Chytridiomycetes</taxon>
        <taxon>Rhizophydiales</taxon>
        <taxon>Rhizophydiales incertae sedis</taxon>
        <taxon>Batrachochytrium</taxon>
    </lineage>
</organism>
<dbReference type="PROSITE" id="PS50081">
    <property type="entry name" value="ZF_DAG_PE_2"/>
    <property type="match status" value="2"/>
</dbReference>
<dbReference type="Gene3D" id="1.10.287.160">
    <property type="entry name" value="HR1 repeat"/>
    <property type="match status" value="1"/>
</dbReference>
<comment type="similarity">
    <text evidence="1">Belongs to the protein kinase superfamily. AGC Ser/Thr protein kinase family. PKC subfamily.</text>
</comment>
<keyword evidence="9 17" id="KW-0418">Kinase</keyword>
<dbReference type="PROSITE" id="PS00107">
    <property type="entry name" value="PROTEIN_KINASE_ATP"/>
    <property type="match status" value="1"/>
</dbReference>
<evidence type="ECO:0000256" key="6">
    <source>
        <dbReference type="ARBA" id="ARBA00022723"/>
    </source>
</evidence>
<evidence type="ECO:0000256" key="11">
    <source>
        <dbReference type="ARBA" id="ARBA00022840"/>
    </source>
</evidence>
<evidence type="ECO:0000256" key="2">
    <source>
        <dbReference type="ARBA" id="ARBA00012429"/>
    </source>
</evidence>
<accession>A0A177WPI1</accession>
<feature type="region of interest" description="Disordered" evidence="13">
    <location>
        <begin position="682"/>
        <end position="712"/>
    </location>
</feature>
<dbReference type="EC" id="2.7.11.13" evidence="2"/>
<dbReference type="GO" id="GO:0007165">
    <property type="term" value="P:signal transduction"/>
    <property type="evidence" value="ECO:0007669"/>
    <property type="project" value="InterPro"/>
</dbReference>
<dbReference type="InterPro" id="IPR000961">
    <property type="entry name" value="AGC-kinase_C"/>
</dbReference>
<dbReference type="SUPFAM" id="SSF56112">
    <property type="entry name" value="Protein kinase-like (PK-like)"/>
    <property type="match status" value="1"/>
</dbReference>
<dbReference type="PROSITE" id="PS00479">
    <property type="entry name" value="ZF_DAG_PE_1"/>
    <property type="match status" value="1"/>
</dbReference>
<evidence type="ECO:0000256" key="7">
    <source>
        <dbReference type="ARBA" id="ARBA00022741"/>
    </source>
</evidence>
<dbReference type="Proteomes" id="UP000077115">
    <property type="component" value="Unassembled WGS sequence"/>
</dbReference>
<dbReference type="InterPro" id="IPR000719">
    <property type="entry name" value="Prot_kinase_dom"/>
</dbReference>
<feature type="domain" description="Protein kinase" evidence="14">
    <location>
        <begin position="768"/>
        <end position="1050"/>
    </location>
</feature>
<dbReference type="Pfam" id="PF00130">
    <property type="entry name" value="C1_1"/>
    <property type="match status" value="2"/>
</dbReference>
<dbReference type="CDD" id="cd00030">
    <property type="entry name" value="C2"/>
    <property type="match status" value="1"/>
</dbReference>
<dbReference type="EMBL" id="DS022306">
    <property type="protein sequence ID" value="OAJ41706.1"/>
    <property type="molecule type" value="Genomic_DNA"/>
</dbReference>
<evidence type="ECO:0000256" key="5">
    <source>
        <dbReference type="ARBA" id="ARBA00022679"/>
    </source>
</evidence>
<evidence type="ECO:0000256" key="8">
    <source>
        <dbReference type="ARBA" id="ARBA00022771"/>
    </source>
</evidence>
<dbReference type="InterPro" id="IPR011072">
    <property type="entry name" value="HR1_rho-bd"/>
</dbReference>
<keyword evidence="8" id="KW-0863">Zinc-finger</keyword>
<keyword evidence="6" id="KW-0479">Metal-binding</keyword>
<evidence type="ECO:0000259" key="14">
    <source>
        <dbReference type="PROSITE" id="PS50011"/>
    </source>
</evidence>
<proteinExistence type="inferred from homology"/>
<feature type="domain" description="AGC-kinase C-terminal" evidence="16">
    <location>
        <begin position="1051"/>
        <end position="1121"/>
    </location>
</feature>
<keyword evidence="11 12" id="KW-0067">ATP-binding</keyword>
<dbReference type="CDD" id="cd20823">
    <property type="entry name" value="C1_ScPKC1-like_rpt2"/>
    <property type="match status" value="1"/>
</dbReference>
<dbReference type="GO" id="GO:0005524">
    <property type="term" value="F:ATP binding"/>
    <property type="evidence" value="ECO:0007669"/>
    <property type="project" value="UniProtKB-UniRule"/>
</dbReference>
<evidence type="ECO:0000259" key="15">
    <source>
        <dbReference type="PROSITE" id="PS50081"/>
    </source>
</evidence>
<feature type="domain" description="Phorbol-ester/DAG-type" evidence="15">
    <location>
        <begin position="612"/>
        <end position="662"/>
    </location>
</feature>